<dbReference type="EMBL" id="BK015396">
    <property type="protein sequence ID" value="DAE04868.1"/>
    <property type="molecule type" value="Genomic_DNA"/>
</dbReference>
<feature type="domain" description="Helicase ATP-binding" evidence="1">
    <location>
        <begin position="57"/>
        <end position="236"/>
    </location>
</feature>
<sequence>MMKRAYISSSKCTKKPPLKDKYGGINMKKELAGIELHTTGSSVSTNSMGMREMQAMAYEKADEQYVILKSPPASGKSRACEFITLKKLNEGQVQKAIIAIPERSIAKSYHPNKLTKWGFPWDWEVSSGFDLCRPGGEAGKVNAFGRFIDDPNAKILLCTHATLRSSYNKYGVKAFYDTFVAIDEFHHVSENEDNKLGELVRDLISEGSVHILAMTGSYFRGDRVPVLSPEDEENFQRVTYTYYQQMDGYEHLKSLGINVAFYNGDYIDALPEALDTTRKTIVYIPSVNSAASTKDKYYETDMILDVIGDIDHVDESTGIIYIQRRGDGQMLRVADLVNDNPREREKVVTYLDQMEDTGNDVDIIIALGMAKEGFDWPACESTVVIGSRNSLTEVVQVVGRCTRDYPGKKHAEYLNLVAAPDASREDTITTVNNLDKAIVASLLMEDVLEPRLTFRSKRTSVDDPASTVEVSGMRDPSTKKAKDIVENDMDDLLAAILQDPDVQKAVNGVVGAHTINRALTPKVIIEKYPNLTEDEVEEIRQQVVTRLVLRGSRLGVDEDGTTTVQNSREAFRIPVRVDHIDMDLIDSINPFLDAYEILSKSFDAKMLKAIKEVIDSFSIDMTADEAYALWPDINSFYRAMGHEPNIDSMNSDERRLGEALAYLRRMRREAAEDTTE</sequence>
<dbReference type="GO" id="GO:0005524">
    <property type="term" value="F:ATP binding"/>
    <property type="evidence" value="ECO:0007669"/>
    <property type="project" value="InterPro"/>
</dbReference>
<dbReference type="InterPro" id="IPR027417">
    <property type="entry name" value="P-loop_NTPase"/>
</dbReference>
<evidence type="ECO:0000259" key="1">
    <source>
        <dbReference type="PROSITE" id="PS51192"/>
    </source>
</evidence>
<evidence type="ECO:0000313" key="2">
    <source>
        <dbReference type="EMBL" id="DAE04868.1"/>
    </source>
</evidence>
<dbReference type="Pfam" id="PF00270">
    <property type="entry name" value="DEAD"/>
    <property type="match status" value="1"/>
</dbReference>
<dbReference type="Gene3D" id="3.40.50.300">
    <property type="entry name" value="P-loop containing nucleotide triphosphate hydrolases"/>
    <property type="match status" value="2"/>
</dbReference>
<dbReference type="SUPFAM" id="SSF52540">
    <property type="entry name" value="P-loop containing nucleoside triphosphate hydrolases"/>
    <property type="match status" value="1"/>
</dbReference>
<dbReference type="InterPro" id="IPR011545">
    <property type="entry name" value="DEAD/DEAH_box_helicase_dom"/>
</dbReference>
<proteinExistence type="predicted"/>
<reference evidence="2" key="1">
    <citation type="journal article" date="2021" name="Proc. Natl. Acad. Sci. U.S.A.">
        <title>A Catalog of Tens of Thousands of Viruses from Human Metagenomes Reveals Hidden Associations with Chronic Diseases.</title>
        <authorList>
            <person name="Tisza M.J."/>
            <person name="Buck C.B."/>
        </authorList>
    </citation>
    <scope>NUCLEOTIDE SEQUENCE</scope>
    <source>
        <strain evidence="2">CtPxx43</strain>
    </source>
</reference>
<protein>
    <submittedName>
        <fullName evidence="2">Chromatin remodeling complex ATPase</fullName>
    </submittedName>
</protein>
<dbReference type="GO" id="GO:0003676">
    <property type="term" value="F:nucleic acid binding"/>
    <property type="evidence" value="ECO:0007669"/>
    <property type="project" value="InterPro"/>
</dbReference>
<accession>A0A8S5PF77</accession>
<dbReference type="InterPro" id="IPR014001">
    <property type="entry name" value="Helicase_ATP-bd"/>
</dbReference>
<organism evidence="2">
    <name type="scientific">Siphoviridae sp. ctPxx43</name>
    <dbReference type="NCBI Taxonomy" id="2825489"/>
    <lineage>
        <taxon>Viruses</taxon>
        <taxon>Duplodnaviria</taxon>
        <taxon>Heunggongvirae</taxon>
        <taxon>Uroviricota</taxon>
        <taxon>Caudoviricetes</taxon>
    </lineage>
</organism>
<dbReference type="PROSITE" id="PS51192">
    <property type="entry name" value="HELICASE_ATP_BIND_1"/>
    <property type="match status" value="1"/>
</dbReference>
<name>A0A8S5PF77_9CAUD</name>